<protein>
    <submittedName>
        <fullName evidence="1">Uncharacterized protein</fullName>
    </submittedName>
</protein>
<reference evidence="1 2" key="1">
    <citation type="submission" date="2020-08" db="EMBL/GenBank/DDBJ databases">
        <title>Genomic Encyclopedia of Type Strains, Phase III (KMG-III): the genomes of soil and plant-associated and newly described type strains.</title>
        <authorList>
            <person name="Whitman W."/>
        </authorList>
    </citation>
    <scope>NUCLEOTIDE SEQUENCE [LARGE SCALE GENOMIC DNA]</scope>
    <source>
        <strain evidence="1 2">CECT 3259</strain>
    </source>
</reference>
<gene>
    <name evidence="1" type="ORF">FHS36_006224</name>
</gene>
<evidence type="ECO:0000313" key="2">
    <source>
        <dbReference type="Proteomes" id="UP000528608"/>
    </source>
</evidence>
<name>A0A7W8F694_STREU</name>
<proteinExistence type="predicted"/>
<sequence>MNEIARGFTVSTDPNCRHEYEPVPGGMECKYCHSLIML</sequence>
<comment type="caution">
    <text evidence="1">The sequence shown here is derived from an EMBL/GenBank/DDBJ whole genome shotgun (WGS) entry which is preliminary data.</text>
</comment>
<organism evidence="1 2">
    <name type="scientific">Streptomyces eurocidicus</name>
    <name type="common">Streptoverticillium eurocidicus</name>
    <dbReference type="NCBI Taxonomy" id="66423"/>
    <lineage>
        <taxon>Bacteria</taxon>
        <taxon>Bacillati</taxon>
        <taxon>Actinomycetota</taxon>
        <taxon>Actinomycetes</taxon>
        <taxon>Kitasatosporales</taxon>
        <taxon>Streptomycetaceae</taxon>
        <taxon>Streptomyces</taxon>
    </lineage>
</organism>
<accession>A0A7W8F694</accession>
<dbReference type="EMBL" id="JACHJF010000032">
    <property type="protein sequence ID" value="MBB5122750.1"/>
    <property type="molecule type" value="Genomic_DNA"/>
</dbReference>
<evidence type="ECO:0000313" key="1">
    <source>
        <dbReference type="EMBL" id="MBB5122750.1"/>
    </source>
</evidence>
<dbReference type="Proteomes" id="UP000528608">
    <property type="component" value="Unassembled WGS sequence"/>
</dbReference>
<dbReference type="AlphaFoldDB" id="A0A7W8F694"/>